<dbReference type="PANTHER" id="PTHR30224">
    <property type="entry name" value="ELECTRON TRANSPORT PROTEIN"/>
    <property type="match status" value="1"/>
</dbReference>
<evidence type="ECO:0000256" key="1">
    <source>
        <dbReference type="ARBA" id="ARBA00004236"/>
    </source>
</evidence>
<dbReference type="PROSITE" id="PS51379">
    <property type="entry name" value="4FE4S_FER_2"/>
    <property type="match status" value="2"/>
</dbReference>
<evidence type="ECO:0000256" key="3">
    <source>
        <dbReference type="ARBA" id="ARBA00022723"/>
    </source>
</evidence>
<proteinExistence type="predicted"/>
<feature type="transmembrane region" description="Helical" evidence="7">
    <location>
        <begin position="128"/>
        <end position="149"/>
    </location>
</feature>
<dbReference type="InterPro" id="IPR017896">
    <property type="entry name" value="4Fe4S_Fe-S-bd"/>
</dbReference>
<keyword evidence="5" id="KW-0411">Iron-sulfur</keyword>
<keyword evidence="10" id="KW-1185">Reference proteome</keyword>
<evidence type="ECO:0000256" key="6">
    <source>
        <dbReference type="ARBA" id="ARBA00023136"/>
    </source>
</evidence>
<dbReference type="InterPro" id="IPR052378">
    <property type="entry name" value="NosR_regulator"/>
</dbReference>
<sequence length="455" mass="49566">MNWNKAAKWTRLLVLVGLLIWVTYEAYMHQVLGGGKAPSIHALCPYGALESLYTLLLTGTFIKKIYTGTVVLLVLTLALAVLFRRSFCGLLCPFGALQEVFAKIGQKIFKKRLIIPPKIDRLARYLKYFVLVFTVGMAWYYGSLWMAPYDPYAAYSHLSAISGSIAEDPLAIIGFALLFITIIGSFLYDRFFCKYLCPAGAFYAIIGKLSPTKVVRNDSLCVHCKKCDKSCPVNIEIEKAERITTPECINCNECVLACPSKGALEVKVARKSVHPMVMVVVVVGLFFGTIVIAQITGNFQILPLSVAQGEVIPIYEVKGYNTIEEATTLTGLSLDEVYQQLAIPQSVPQDTQFKNISALVPDYQFDAAKANAGGAANGAAATGSSGDAATSDAIDVSGIKGSMSIQQAMDSLGMNAKDFYALFKIPETVPPETILKEISTVSPGYDFQQVKDSLQ</sequence>
<name>A0ABR6WYM8_9FIRM</name>
<feature type="domain" description="4Fe-4S ferredoxin-type" evidence="8">
    <location>
        <begin position="239"/>
        <end position="269"/>
    </location>
</feature>
<dbReference type="PANTHER" id="PTHR30224:SF4">
    <property type="entry name" value="ELECTRON TRANSPORT PROTEIN YCCM-RELATED"/>
    <property type="match status" value="1"/>
</dbReference>
<feature type="transmembrane region" description="Helical" evidence="7">
    <location>
        <begin position="276"/>
        <end position="295"/>
    </location>
</feature>
<feature type="domain" description="4Fe-4S ferredoxin-type" evidence="8">
    <location>
        <begin position="212"/>
        <end position="235"/>
    </location>
</feature>
<comment type="caution">
    <text evidence="9">The sequence shown here is derived from an EMBL/GenBank/DDBJ whole genome shotgun (WGS) entry which is preliminary data.</text>
</comment>
<dbReference type="InterPro" id="IPR017900">
    <property type="entry name" value="4Fe4S_Fe_S_CS"/>
</dbReference>
<evidence type="ECO:0000313" key="10">
    <source>
        <dbReference type="Proteomes" id="UP000603234"/>
    </source>
</evidence>
<organism evidence="9 10">
    <name type="scientific">Acetobacterium fimetarium</name>
    <dbReference type="NCBI Taxonomy" id="52691"/>
    <lineage>
        <taxon>Bacteria</taxon>
        <taxon>Bacillati</taxon>
        <taxon>Bacillota</taxon>
        <taxon>Clostridia</taxon>
        <taxon>Eubacteriales</taxon>
        <taxon>Eubacteriaceae</taxon>
        <taxon>Acetobacterium</taxon>
    </lineage>
</organism>
<dbReference type="Proteomes" id="UP000603234">
    <property type="component" value="Unassembled WGS sequence"/>
</dbReference>
<evidence type="ECO:0000313" key="9">
    <source>
        <dbReference type="EMBL" id="MBC3805702.1"/>
    </source>
</evidence>
<dbReference type="PROSITE" id="PS00198">
    <property type="entry name" value="4FE4S_FER_1"/>
    <property type="match status" value="1"/>
</dbReference>
<evidence type="ECO:0000256" key="4">
    <source>
        <dbReference type="ARBA" id="ARBA00023004"/>
    </source>
</evidence>
<evidence type="ECO:0000256" key="7">
    <source>
        <dbReference type="SAM" id="Phobius"/>
    </source>
</evidence>
<feature type="transmembrane region" description="Helical" evidence="7">
    <location>
        <begin position="169"/>
        <end position="188"/>
    </location>
</feature>
<comment type="subcellular location">
    <subcellularLocation>
        <location evidence="1">Cell membrane</location>
    </subcellularLocation>
</comment>
<dbReference type="Pfam" id="PF12801">
    <property type="entry name" value="Fer4_5"/>
    <property type="match status" value="1"/>
</dbReference>
<reference evidence="9 10" key="1">
    <citation type="journal article" date="2020" name="mSystems">
        <title>Defining Genomic and Predicted Metabolic Features of the Acetobacterium Genus.</title>
        <authorList>
            <person name="Ross D.E."/>
            <person name="Marshall C.W."/>
            <person name="Gulliver D."/>
            <person name="May H.D."/>
            <person name="Norman R.S."/>
        </authorList>
    </citation>
    <scope>NUCLEOTIDE SEQUENCE [LARGE SCALE GENOMIC DNA]</scope>
    <source>
        <strain evidence="9 10">DSM 8238</strain>
    </source>
</reference>
<gene>
    <name evidence="9" type="ORF">GH808_14940</name>
</gene>
<keyword evidence="6 7" id="KW-0472">Membrane</keyword>
<feature type="transmembrane region" description="Helical" evidence="7">
    <location>
        <begin position="65"/>
        <end position="83"/>
    </location>
</feature>
<keyword evidence="2" id="KW-1003">Cell membrane</keyword>
<evidence type="ECO:0000256" key="2">
    <source>
        <dbReference type="ARBA" id="ARBA00022475"/>
    </source>
</evidence>
<dbReference type="Gene3D" id="3.30.70.20">
    <property type="match status" value="1"/>
</dbReference>
<evidence type="ECO:0000259" key="8">
    <source>
        <dbReference type="PROSITE" id="PS51379"/>
    </source>
</evidence>
<dbReference type="Pfam" id="PF13237">
    <property type="entry name" value="Fer4_10"/>
    <property type="match status" value="1"/>
</dbReference>
<keyword evidence="7" id="KW-0812">Transmembrane</keyword>
<keyword evidence="3" id="KW-0479">Metal-binding</keyword>
<dbReference type="EMBL" id="WJBC01000057">
    <property type="protein sequence ID" value="MBC3805702.1"/>
    <property type="molecule type" value="Genomic_DNA"/>
</dbReference>
<keyword evidence="7" id="KW-1133">Transmembrane helix</keyword>
<dbReference type="RefSeq" id="WP_186843586.1">
    <property type="nucleotide sequence ID" value="NZ_WJBC01000057.1"/>
</dbReference>
<evidence type="ECO:0000256" key="5">
    <source>
        <dbReference type="ARBA" id="ARBA00023014"/>
    </source>
</evidence>
<accession>A0ABR6WYM8</accession>
<dbReference type="SUPFAM" id="SSF54862">
    <property type="entry name" value="4Fe-4S ferredoxins"/>
    <property type="match status" value="1"/>
</dbReference>
<keyword evidence="4" id="KW-0408">Iron</keyword>
<protein>
    <submittedName>
        <fullName evidence="9">4Fe-4S binding protein</fullName>
    </submittedName>
</protein>